<dbReference type="EMBL" id="CATNWA010014706">
    <property type="protein sequence ID" value="CAI9574977.1"/>
    <property type="molecule type" value="Genomic_DNA"/>
</dbReference>
<accession>A0ABN9DR90</accession>
<protein>
    <submittedName>
        <fullName evidence="1">Uncharacterized protein</fullName>
    </submittedName>
</protein>
<name>A0ABN9DR90_9NEOB</name>
<evidence type="ECO:0000313" key="2">
    <source>
        <dbReference type="Proteomes" id="UP001162483"/>
    </source>
</evidence>
<organism evidence="1 2">
    <name type="scientific">Staurois parvus</name>
    <dbReference type="NCBI Taxonomy" id="386267"/>
    <lineage>
        <taxon>Eukaryota</taxon>
        <taxon>Metazoa</taxon>
        <taxon>Chordata</taxon>
        <taxon>Craniata</taxon>
        <taxon>Vertebrata</taxon>
        <taxon>Euteleostomi</taxon>
        <taxon>Amphibia</taxon>
        <taxon>Batrachia</taxon>
        <taxon>Anura</taxon>
        <taxon>Neobatrachia</taxon>
        <taxon>Ranoidea</taxon>
        <taxon>Ranidae</taxon>
        <taxon>Staurois</taxon>
    </lineage>
</organism>
<evidence type="ECO:0000313" key="1">
    <source>
        <dbReference type="EMBL" id="CAI9574977.1"/>
    </source>
</evidence>
<reference evidence="1" key="1">
    <citation type="submission" date="2023-05" db="EMBL/GenBank/DDBJ databases">
        <authorList>
            <person name="Stuckert A."/>
        </authorList>
    </citation>
    <scope>NUCLEOTIDE SEQUENCE</scope>
</reference>
<keyword evidence="2" id="KW-1185">Reference proteome</keyword>
<dbReference type="Proteomes" id="UP001162483">
    <property type="component" value="Unassembled WGS sequence"/>
</dbReference>
<proteinExistence type="predicted"/>
<sequence length="78" mass="8595">EQGLKFPLACSPTASRNYGGGECVPQGRPAEHPRSSGRICQWYWEPSDCSIAERSESKARSVCCDLCLPLECSTRICE</sequence>
<feature type="non-terminal residue" evidence="1">
    <location>
        <position position="1"/>
    </location>
</feature>
<comment type="caution">
    <text evidence="1">The sequence shown here is derived from an EMBL/GenBank/DDBJ whole genome shotgun (WGS) entry which is preliminary data.</text>
</comment>
<gene>
    <name evidence="1" type="ORF">SPARVUS_LOCUS8073635</name>
</gene>